<sequence>MNVIFNVSNHLIDNTESLAEEIVDGVLYSMKLEIPLWEKEQAIEMYIEFINFLGDSLIIEEEKIPETLVEWSKNNAARQVSPKGKISEILVRYPPTREIFTDIMTKISIDFGLTLEDYAFIIKRINNMLDISLNETVFAFERLSDEYKEETQRELAELSAPIVLIKEGIAVLPLIGIIDSYRANHIMEKIVPKIAELQIRYVIADFSGIFLINSDIARHLHQIGQMLNLLGIQTLTTGLRPDLAKTIVNSGINLSEITTFANVKQALESLNQ</sequence>
<dbReference type="PANTHER" id="PTHR33745">
    <property type="entry name" value="RSBT ANTAGONIST PROTEIN RSBS-RELATED"/>
    <property type="match status" value="1"/>
</dbReference>
<dbReference type="OrthoDB" id="2677458at2"/>
<dbReference type="EMBL" id="LWSG01000001">
    <property type="protein sequence ID" value="OAS89094.1"/>
    <property type="molecule type" value="Genomic_DNA"/>
</dbReference>
<evidence type="ECO:0000313" key="3">
    <source>
        <dbReference type="EMBL" id="OAS89094.1"/>
    </source>
</evidence>
<feature type="domain" description="STAS" evidence="2">
    <location>
        <begin position="159"/>
        <end position="270"/>
    </location>
</feature>
<evidence type="ECO:0000256" key="1">
    <source>
        <dbReference type="ARBA" id="ARBA00022553"/>
    </source>
</evidence>
<dbReference type="Proteomes" id="UP000078534">
    <property type="component" value="Unassembled WGS sequence"/>
</dbReference>
<keyword evidence="4" id="KW-1185">Reference proteome</keyword>
<gene>
    <name evidence="3" type="ORF">A6K24_00580</name>
</gene>
<accession>A0A179T641</accession>
<organism evidence="3 4">
    <name type="scientific">Metabacillus litoralis</name>
    <dbReference type="NCBI Taxonomy" id="152268"/>
    <lineage>
        <taxon>Bacteria</taxon>
        <taxon>Bacillati</taxon>
        <taxon>Bacillota</taxon>
        <taxon>Bacilli</taxon>
        <taxon>Bacillales</taxon>
        <taxon>Bacillaceae</taxon>
        <taxon>Metabacillus</taxon>
    </lineage>
</organism>
<dbReference type="RefSeq" id="WP_066323902.1">
    <property type="nucleotide sequence ID" value="NZ_LWSG01000001.1"/>
</dbReference>
<name>A0A179T641_9BACI</name>
<dbReference type="InterPro" id="IPR051932">
    <property type="entry name" value="Bact_StressResp_Reg"/>
</dbReference>
<protein>
    <submittedName>
        <fullName evidence="3">Anti-anti-sigma factor</fullName>
    </submittedName>
</protein>
<dbReference type="Gene3D" id="3.30.750.24">
    <property type="entry name" value="STAS domain"/>
    <property type="match status" value="1"/>
</dbReference>
<dbReference type="Pfam" id="PF01740">
    <property type="entry name" value="STAS"/>
    <property type="match status" value="1"/>
</dbReference>
<evidence type="ECO:0000313" key="4">
    <source>
        <dbReference type="Proteomes" id="UP000078534"/>
    </source>
</evidence>
<dbReference type="PROSITE" id="PS50801">
    <property type="entry name" value="STAS"/>
    <property type="match status" value="1"/>
</dbReference>
<proteinExistence type="predicted"/>
<dbReference type="AlphaFoldDB" id="A0A179T641"/>
<dbReference type="SUPFAM" id="SSF52091">
    <property type="entry name" value="SpoIIaa-like"/>
    <property type="match status" value="1"/>
</dbReference>
<dbReference type="PANTHER" id="PTHR33745:SF3">
    <property type="entry name" value="RSBT CO-ANTAGONIST PROTEIN RSBRC"/>
    <property type="match status" value="1"/>
</dbReference>
<evidence type="ECO:0000259" key="2">
    <source>
        <dbReference type="PROSITE" id="PS50801"/>
    </source>
</evidence>
<keyword evidence="1" id="KW-0597">Phosphoprotein</keyword>
<dbReference type="STRING" id="152268.A6K24_00580"/>
<reference evidence="4" key="1">
    <citation type="submission" date="2016-04" db="EMBL/GenBank/DDBJ databases">
        <authorList>
            <person name="Lyu Z."/>
            <person name="Lyu W."/>
        </authorList>
    </citation>
    <scope>NUCLEOTIDE SEQUENCE [LARGE SCALE GENOMIC DNA]</scope>
    <source>
        <strain evidence="4">C44</strain>
    </source>
</reference>
<dbReference type="CDD" id="cd07041">
    <property type="entry name" value="STAS_RsbR_RsbS_like"/>
    <property type="match status" value="1"/>
</dbReference>
<dbReference type="InterPro" id="IPR002645">
    <property type="entry name" value="STAS_dom"/>
</dbReference>
<comment type="caution">
    <text evidence="3">The sequence shown here is derived from an EMBL/GenBank/DDBJ whole genome shotgun (WGS) entry which is preliminary data.</text>
</comment>
<dbReference type="InterPro" id="IPR036513">
    <property type="entry name" value="STAS_dom_sf"/>
</dbReference>